<evidence type="ECO:0000313" key="2">
    <source>
        <dbReference type="EMBL" id="EUA94176.1"/>
    </source>
</evidence>
<proteinExistence type="predicted"/>
<comment type="caution">
    <text evidence="2">The sequence shown here is derived from an EMBL/GenBank/DDBJ whole genome shotgun (WGS) entry which is preliminary data.</text>
</comment>
<evidence type="ECO:0000313" key="3">
    <source>
        <dbReference type="Proteomes" id="UP000020681"/>
    </source>
</evidence>
<accession>A0ABN0RAU7</accession>
<dbReference type="Proteomes" id="UP000020681">
    <property type="component" value="Unassembled WGS sequence"/>
</dbReference>
<dbReference type="EC" id="3.6.3.-" evidence="2"/>
<keyword evidence="2" id="KW-0378">Hydrolase</keyword>
<organism evidence="2 3">
    <name type="scientific">Mycobacterium ulcerans str. Harvey</name>
    <dbReference type="NCBI Taxonomy" id="1299332"/>
    <lineage>
        <taxon>Bacteria</taxon>
        <taxon>Bacillati</taxon>
        <taxon>Actinomycetota</taxon>
        <taxon>Actinomycetes</taxon>
        <taxon>Mycobacteriales</taxon>
        <taxon>Mycobacteriaceae</taxon>
        <taxon>Mycobacterium</taxon>
        <taxon>Mycobacterium ulcerans group</taxon>
    </lineage>
</organism>
<dbReference type="EMBL" id="JAOL01000011">
    <property type="protein sequence ID" value="EUA94176.1"/>
    <property type="molecule type" value="Genomic_DNA"/>
</dbReference>
<name>A0ABN0RAU7_MYCUL</name>
<keyword evidence="3" id="KW-1185">Reference proteome</keyword>
<reference evidence="2 3" key="1">
    <citation type="submission" date="2014-01" db="EMBL/GenBank/DDBJ databases">
        <authorList>
            <person name="Dobos K."/>
            <person name="Lenaerts A."/>
            <person name="Ordway D."/>
            <person name="DeGroote M.A."/>
            <person name="Parker T."/>
            <person name="Sizemore C."/>
            <person name="Tallon L.J."/>
            <person name="Sadzewicz L.K."/>
            <person name="Sengamalay N."/>
            <person name="Fraser C.M."/>
            <person name="Hine E."/>
            <person name="Shefchek K.A."/>
            <person name="Das S.P."/>
            <person name="Tettelin H."/>
        </authorList>
    </citation>
    <scope>NUCLEOTIDE SEQUENCE [LARGE SCALE GENOMIC DNA]</scope>
    <source>
        <strain evidence="2 3">Harvey</strain>
    </source>
</reference>
<evidence type="ECO:0000256" key="1">
    <source>
        <dbReference type="SAM" id="MobiDB-lite"/>
    </source>
</evidence>
<feature type="region of interest" description="Disordered" evidence="1">
    <location>
        <begin position="1"/>
        <end position="43"/>
    </location>
</feature>
<protein>
    <submittedName>
        <fullName evidence="2">Cation-transporting P-type ATPase B domain protein</fullName>
        <ecNumber evidence="2">3.6.3.-</ecNumber>
    </submittedName>
</protein>
<gene>
    <name evidence="2" type="ORF">I551_8542</name>
</gene>
<dbReference type="GO" id="GO:0016787">
    <property type="term" value="F:hydrolase activity"/>
    <property type="evidence" value="ECO:0007669"/>
    <property type="project" value="UniProtKB-KW"/>
</dbReference>
<sequence>MMVASGRGRSWDFHQGLSGAGNHSRYRRRGIRQDGHADGGKLTVNTVTTTGGGCARKFWLLHPRSSGF</sequence>